<feature type="region of interest" description="Disordered" evidence="5">
    <location>
        <begin position="563"/>
        <end position="582"/>
    </location>
</feature>
<feature type="transmembrane region" description="Helical" evidence="6">
    <location>
        <begin position="420"/>
        <end position="444"/>
    </location>
</feature>
<dbReference type="GO" id="GO:0005886">
    <property type="term" value="C:plasma membrane"/>
    <property type="evidence" value="ECO:0007669"/>
    <property type="project" value="TreeGrafter"/>
</dbReference>
<evidence type="ECO:0000256" key="1">
    <source>
        <dbReference type="ARBA" id="ARBA00004141"/>
    </source>
</evidence>
<dbReference type="InterPro" id="IPR011701">
    <property type="entry name" value="MFS"/>
</dbReference>
<dbReference type="InterPro" id="IPR036259">
    <property type="entry name" value="MFS_trans_sf"/>
</dbReference>
<gene>
    <name evidence="8" type="ORF">BGZ70_000981</name>
</gene>
<comment type="caution">
    <text evidence="8">The sequence shown here is derived from an EMBL/GenBank/DDBJ whole genome shotgun (WGS) entry which is preliminary data.</text>
</comment>
<feature type="domain" description="Major facilitator superfamily (MFS) profile" evidence="7">
    <location>
        <begin position="43"/>
        <end position="553"/>
    </location>
</feature>
<feature type="transmembrane region" description="Helical" evidence="6">
    <location>
        <begin position="290"/>
        <end position="307"/>
    </location>
</feature>
<feature type="transmembrane region" description="Helical" evidence="6">
    <location>
        <begin position="529"/>
        <end position="548"/>
    </location>
</feature>
<keyword evidence="3 6" id="KW-1133">Transmembrane helix</keyword>
<feature type="transmembrane region" description="Helical" evidence="6">
    <location>
        <begin position="394"/>
        <end position="414"/>
    </location>
</feature>
<dbReference type="InterPro" id="IPR020846">
    <property type="entry name" value="MFS_dom"/>
</dbReference>
<feature type="transmembrane region" description="Helical" evidence="6">
    <location>
        <begin position="136"/>
        <end position="155"/>
    </location>
</feature>
<evidence type="ECO:0000256" key="3">
    <source>
        <dbReference type="ARBA" id="ARBA00022989"/>
    </source>
</evidence>
<feature type="transmembrane region" description="Helical" evidence="6">
    <location>
        <begin position="456"/>
        <end position="479"/>
    </location>
</feature>
<reference evidence="8" key="1">
    <citation type="journal article" date="2020" name="Fungal Divers.">
        <title>Resolving the Mortierellaceae phylogeny through synthesis of multi-gene phylogenetics and phylogenomics.</title>
        <authorList>
            <person name="Vandepol N."/>
            <person name="Liber J."/>
            <person name="Desiro A."/>
            <person name="Na H."/>
            <person name="Kennedy M."/>
            <person name="Barry K."/>
            <person name="Grigoriev I.V."/>
            <person name="Miller A.N."/>
            <person name="O'Donnell K."/>
            <person name="Stajich J.E."/>
            <person name="Bonito G."/>
        </authorList>
    </citation>
    <scope>NUCLEOTIDE SEQUENCE</scope>
    <source>
        <strain evidence="8">CK1249</strain>
    </source>
</reference>
<evidence type="ECO:0000313" key="9">
    <source>
        <dbReference type="Proteomes" id="UP000738359"/>
    </source>
</evidence>
<protein>
    <recommendedName>
        <fullName evidence="7">Major facilitator superfamily (MFS) profile domain-containing protein</fullName>
    </recommendedName>
</protein>
<dbReference type="SUPFAM" id="SSF103473">
    <property type="entry name" value="MFS general substrate transporter"/>
    <property type="match status" value="1"/>
</dbReference>
<accession>A0A9P6IWW1</accession>
<dbReference type="OrthoDB" id="4078873at2759"/>
<feature type="transmembrane region" description="Helical" evidence="6">
    <location>
        <begin position="256"/>
        <end position="278"/>
    </location>
</feature>
<keyword evidence="4 6" id="KW-0472">Membrane</keyword>
<keyword evidence="2 6" id="KW-0812">Transmembrane</keyword>
<evidence type="ECO:0000259" key="7">
    <source>
        <dbReference type="PROSITE" id="PS50850"/>
    </source>
</evidence>
<feature type="transmembrane region" description="Helical" evidence="6">
    <location>
        <begin position="365"/>
        <end position="385"/>
    </location>
</feature>
<evidence type="ECO:0000256" key="4">
    <source>
        <dbReference type="ARBA" id="ARBA00023136"/>
    </source>
</evidence>
<dbReference type="Gene3D" id="1.20.1250.20">
    <property type="entry name" value="MFS general substrate transporter like domains"/>
    <property type="match status" value="2"/>
</dbReference>
<comment type="subcellular location">
    <subcellularLocation>
        <location evidence="1">Membrane</location>
        <topology evidence="1">Multi-pass membrane protein</topology>
    </subcellularLocation>
</comment>
<dbReference type="Pfam" id="PF07690">
    <property type="entry name" value="MFS_1"/>
    <property type="match status" value="1"/>
</dbReference>
<dbReference type="PANTHER" id="PTHR23501:SF87">
    <property type="entry name" value="SIDEROPHORE IRON TRANSPORTER 2"/>
    <property type="match status" value="1"/>
</dbReference>
<dbReference type="AlphaFoldDB" id="A0A9P6IWW1"/>
<sequence>METKDNNNVTVELKDSPDDINTAEINSNILDRANLTSKEFRFLWAGILLHAFTYSFEVCLIQGIMGYVTAFFTVTSLASILPTILQILAAALVPFYTKVSDVFGRAGSMTYAIVTYLMGLVIEGTATSFVQFAVGQIFYGMGLTGIQTLSQVLIADTTLLVDRGLMFAIWDLGSAINIWVAQVLIDPLTLHGAKDKWRLGYLLMGICCLIGAIALLSPLWYIQIQSSRRQKLNASQRQQQQPQQPRKTLRWLLHEFDAVGALLITLGLSLTLLPMILAKSYEGNWRNGKILAMFVSGIVAFIVLGIWETKFTDRPIMSMKIWSNRTAFGGLMIIFLLKVMGYVNWMYLTVYLVVSRDITYGQSFLLVRGFQMAWMVFQLLTGFLMKRYNTCRPFAWVGVVVYVIGVGLMIPARAPSASDAFVVISQAIAGAGGGMAHIAASVIVTGVVQKKDIATVIGASQILISFGAAIGNAMAGGIWTQYLPMRLKEHIVGAYDERLAMNDPLKYIKNLEPVMKGQLIEAYGDAQKLMSIICCCVAALALICAAMLKHVDLYQDQATQDRLASGEDVKEQQEEKVVDEKH</sequence>
<evidence type="ECO:0000256" key="2">
    <source>
        <dbReference type="ARBA" id="ARBA00022692"/>
    </source>
</evidence>
<dbReference type="PROSITE" id="PS50850">
    <property type="entry name" value="MFS"/>
    <property type="match status" value="1"/>
</dbReference>
<feature type="transmembrane region" description="Helical" evidence="6">
    <location>
        <begin position="167"/>
        <end position="185"/>
    </location>
</feature>
<evidence type="ECO:0000313" key="8">
    <source>
        <dbReference type="EMBL" id="KAF9951478.1"/>
    </source>
</evidence>
<feature type="transmembrane region" description="Helical" evidence="6">
    <location>
        <begin position="328"/>
        <end position="353"/>
    </location>
</feature>
<organism evidence="8 9">
    <name type="scientific">Mortierella alpina</name>
    <name type="common">Oleaginous fungus</name>
    <name type="synonym">Mortierella renispora</name>
    <dbReference type="NCBI Taxonomy" id="64518"/>
    <lineage>
        <taxon>Eukaryota</taxon>
        <taxon>Fungi</taxon>
        <taxon>Fungi incertae sedis</taxon>
        <taxon>Mucoromycota</taxon>
        <taxon>Mortierellomycotina</taxon>
        <taxon>Mortierellomycetes</taxon>
        <taxon>Mortierellales</taxon>
        <taxon>Mortierellaceae</taxon>
        <taxon>Mortierella</taxon>
    </lineage>
</organism>
<dbReference type="GO" id="GO:0022857">
    <property type="term" value="F:transmembrane transporter activity"/>
    <property type="evidence" value="ECO:0007669"/>
    <property type="project" value="InterPro"/>
</dbReference>
<dbReference type="Proteomes" id="UP000738359">
    <property type="component" value="Unassembled WGS sequence"/>
</dbReference>
<keyword evidence="9" id="KW-1185">Reference proteome</keyword>
<name>A0A9P6IWW1_MORAP</name>
<feature type="compositionally biased region" description="Basic and acidic residues" evidence="5">
    <location>
        <begin position="564"/>
        <end position="582"/>
    </location>
</feature>
<evidence type="ECO:0000256" key="5">
    <source>
        <dbReference type="SAM" id="MobiDB-lite"/>
    </source>
</evidence>
<proteinExistence type="predicted"/>
<feature type="transmembrane region" description="Helical" evidence="6">
    <location>
        <begin position="109"/>
        <end position="130"/>
    </location>
</feature>
<feature type="transmembrane region" description="Helical" evidence="6">
    <location>
        <begin position="197"/>
        <end position="222"/>
    </location>
</feature>
<feature type="transmembrane region" description="Helical" evidence="6">
    <location>
        <begin position="42"/>
        <end position="64"/>
    </location>
</feature>
<evidence type="ECO:0000256" key="6">
    <source>
        <dbReference type="SAM" id="Phobius"/>
    </source>
</evidence>
<feature type="transmembrane region" description="Helical" evidence="6">
    <location>
        <begin position="70"/>
        <end position="97"/>
    </location>
</feature>
<dbReference type="EMBL" id="JAAAHY010001200">
    <property type="protein sequence ID" value="KAF9951478.1"/>
    <property type="molecule type" value="Genomic_DNA"/>
</dbReference>
<dbReference type="PANTHER" id="PTHR23501">
    <property type="entry name" value="MAJOR FACILITATOR SUPERFAMILY"/>
    <property type="match status" value="1"/>
</dbReference>